<dbReference type="SUPFAM" id="SSF47162">
    <property type="entry name" value="Apolipoprotein"/>
    <property type="match status" value="1"/>
</dbReference>
<evidence type="ECO:0000313" key="3">
    <source>
        <dbReference type="Proteomes" id="UP000195106"/>
    </source>
</evidence>
<protein>
    <submittedName>
        <fullName evidence="2">Apolipoprotein A1/A4/E domain protein</fullName>
    </submittedName>
</protein>
<dbReference type="Gene3D" id="1.20.120.20">
    <property type="entry name" value="Apolipoprotein"/>
    <property type="match status" value="1"/>
</dbReference>
<feature type="compositionally biased region" description="Basic residues" evidence="1">
    <location>
        <begin position="276"/>
        <end position="287"/>
    </location>
</feature>
<dbReference type="EMBL" id="MDHJ01000001">
    <property type="protein sequence ID" value="OUE09585.1"/>
    <property type="molecule type" value="Genomic_DNA"/>
</dbReference>
<proteinExistence type="predicted"/>
<keyword evidence="2" id="KW-0449">Lipoprotein</keyword>
<name>A0A251XVS7_9MICO</name>
<feature type="compositionally biased region" description="Acidic residues" evidence="1">
    <location>
        <begin position="251"/>
        <end position="263"/>
    </location>
</feature>
<feature type="region of interest" description="Disordered" evidence="1">
    <location>
        <begin position="204"/>
        <end position="334"/>
    </location>
</feature>
<feature type="compositionally biased region" description="Acidic residues" evidence="1">
    <location>
        <begin position="229"/>
        <end position="245"/>
    </location>
</feature>
<gene>
    <name evidence="2" type="ORF">CMsap09_11620</name>
</gene>
<comment type="caution">
    <text evidence="2">The sequence shown here is derived from an EMBL/GenBank/DDBJ whole genome shotgun (WGS) entry which is preliminary data.</text>
</comment>
<dbReference type="AlphaFoldDB" id="A0A251XVS7"/>
<organism evidence="2 3">
    <name type="scientific">Clavibacter michiganensis</name>
    <dbReference type="NCBI Taxonomy" id="28447"/>
    <lineage>
        <taxon>Bacteria</taxon>
        <taxon>Bacillati</taxon>
        <taxon>Actinomycetota</taxon>
        <taxon>Actinomycetes</taxon>
        <taxon>Micrococcales</taxon>
        <taxon>Microbacteriaceae</taxon>
        <taxon>Clavibacter</taxon>
    </lineage>
</organism>
<accession>A0A251XVS7</accession>
<evidence type="ECO:0000256" key="1">
    <source>
        <dbReference type="SAM" id="MobiDB-lite"/>
    </source>
</evidence>
<evidence type="ECO:0000313" key="2">
    <source>
        <dbReference type="EMBL" id="OUE09585.1"/>
    </source>
</evidence>
<sequence length="334" mass="34907">MINRLIFFAGIGTGYVLGARAGRKRYEGIARASRSVWSSEPVQRGVREAQSVLDEKGPVVVERTVETAREVADFVGHAVQGAAVAVGRTAHSVGERIGTTTQDVAGRVGSTTQDIAGRVGDTAKDLGTRTADQTKHVVDRVGQQATEVGHRVAETAEDVRDRVVETAEEARTRVQATAEDLRERGEEAGRRAVFSAAEARDEALASFDDEDETGPVGIPADGAARDGEADASADESDDDADEDLDTLGPDDLGEPADADEQPVSEEPATAAAPARKATRTPKPKPKPKAAPDAAGHVPTPADIAGSVHREETAHPTASDASGTTPARTADQPDD</sequence>
<dbReference type="Proteomes" id="UP000195106">
    <property type="component" value="Unassembled WGS sequence"/>
</dbReference>
<reference evidence="2 3" key="1">
    <citation type="submission" date="2016-08" db="EMBL/GenBank/DDBJ databases">
        <title>Genome sequence of Clavibacter michiganensis spp. strain CASJ009.</title>
        <authorList>
            <person name="Thapa S.P."/>
            <person name="Coaker G."/>
        </authorList>
    </citation>
    <scope>NUCLEOTIDE SEQUENCE [LARGE SCALE GENOMIC DNA]</scope>
    <source>
        <strain evidence="2">CASJ009</strain>
    </source>
</reference>